<comment type="subcellular location">
    <subcellularLocation>
        <location evidence="1">Nucleus</location>
    </subcellularLocation>
</comment>
<evidence type="ECO:0000256" key="6">
    <source>
        <dbReference type="ARBA" id="ARBA00023242"/>
    </source>
</evidence>
<feature type="domain" description="Bromodomain associated" evidence="8">
    <location>
        <begin position="25"/>
        <end position="101"/>
    </location>
</feature>
<dbReference type="GO" id="GO:0005669">
    <property type="term" value="C:transcription factor TFIID complex"/>
    <property type="evidence" value="ECO:0007669"/>
    <property type="project" value="InterPro"/>
</dbReference>
<gene>
    <name evidence="9" type="ORF">ZIOFF_020331</name>
</gene>
<comment type="caution">
    <text evidence="9">The sequence shown here is derived from an EMBL/GenBank/DDBJ whole genome shotgun (WGS) entry which is preliminary data.</text>
</comment>
<dbReference type="Proteomes" id="UP000734854">
    <property type="component" value="Unassembled WGS sequence"/>
</dbReference>
<dbReference type="AlphaFoldDB" id="A0A8J5HGL1"/>
<evidence type="ECO:0000256" key="3">
    <source>
        <dbReference type="ARBA" id="ARBA00017307"/>
    </source>
</evidence>
<dbReference type="Pfam" id="PF10406">
    <property type="entry name" value="TAF8_C"/>
    <property type="match status" value="1"/>
</dbReference>
<protein>
    <recommendedName>
        <fullName evidence="3">Transcription initiation factor TFIID subunit 8</fullName>
    </recommendedName>
</protein>
<dbReference type="InterPro" id="IPR006565">
    <property type="entry name" value="BTP"/>
</dbReference>
<dbReference type="InterPro" id="IPR019473">
    <property type="entry name" value="TFIID_su8_C"/>
</dbReference>
<feature type="region of interest" description="Disordered" evidence="7">
    <location>
        <begin position="1"/>
        <end position="26"/>
    </location>
</feature>
<dbReference type="PANTHER" id="PTHR46338:SF1">
    <property type="entry name" value="TRANSCRIPTION INITIATION FACTOR TFIID SUBUNIT 8"/>
    <property type="match status" value="1"/>
</dbReference>
<keyword evidence="4" id="KW-0805">Transcription regulation</keyword>
<evidence type="ECO:0000256" key="4">
    <source>
        <dbReference type="ARBA" id="ARBA00023015"/>
    </source>
</evidence>
<proteinExistence type="inferred from homology"/>
<dbReference type="CDD" id="cd00076">
    <property type="entry name" value="HFD_SF"/>
    <property type="match status" value="1"/>
</dbReference>
<evidence type="ECO:0000313" key="9">
    <source>
        <dbReference type="EMBL" id="KAG6516955.1"/>
    </source>
</evidence>
<keyword evidence="6" id="KW-0539">Nucleus</keyword>
<sequence length="363" mass="40802">MSYGEEASGRNQLTWSKRRQPSEGGDFGHSVAKVAVAKICETHGFHSTQRSANYAFSDVAVRFICKLGETANFYANLAGRTCCNVLDILQGLEDLGSSWGYPGASDSHRCILSSGIMGEIIQFVNSEVNASFQPPIVKFPISRIPKCTPSFAQVGEVPVGNHIPDWLPRFPDDANTYSCMEVCNKKITDTKDDYVNRVRKRRKPGRSLLSLQKQLGFNVSARFQLTNDGDLRKGKRVAGNNPFLNPPFLYNEKEVSEVVIPREVESVKRSVEFETFVPELETSKVGSLDFNDSEKSILPCNRPAIRFKIGVDKISIATLLSTNMLDTKRNSLFMMDDEKYDKKKREENILEEVLDKPHYLTQL</sequence>
<evidence type="ECO:0000259" key="8">
    <source>
        <dbReference type="SMART" id="SM00576"/>
    </source>
</evidence>
<evidence type="ECO:0000256" key="1">
    <source>
        <dbReference type="ARBA" id="ARBA00004123"/>
    </source>
</evidence>
<dbReference type="CDD" id="cd08049">
    <property type="entry name" value="TAF8"/>
    <property type="match status" value="1"/>
</dbReference>
<reference evidence="9 10" key="1">
    <citation type="submission" date="2020-08" db="EMBL/GenBank/DDBJ databases">
        <title>Plant Genome Project.</title>
        <authorList>
            <person name="Zhang R.-G."/>
        </authorList>
    </citation>
    <scope>NUCLEOTIDE SEQUENCE [LARGE SCALE GENOMIC DNA]</scope>
    <source>
        <tissue evidence="9">Rhizome</tissue>
    </source>
</reference>
<evidence type="ECO:0000256" key="2">
    <source>
        <dbReference type="ARBA" id="ARBA00008767"/>
    </source>
</evidence>
<dbReference type="OrthoDB" id="436852at2759"/>
<dbReference type="PANTHER" id="PTHR46338">
    <property type="entry name" value="TRANSCRIPTION INITIATION FACTOR TFIID SUBUNIT 8"/>
    <property type="match status" value="1"/>
</dbReference>
<keyword evidence="10" id="KW-1185">Reference proteome</keyword>
<dbReference type="InterPro" id="IPR037818">
    <property type="entry name" value="TAF8"/>
</dbReference>
<dbReference type="Pfam" id="PF07524">
    <property type="entry name" value="Bromo_TP"/>
    <property type="match status" value="1"/>
</dbReference>
<dbReference type="SMART" id="SM00576">
    <property type="entry name" value="BTP"/>
    <property type="match status" value="1"/>
</dbReference>
<organism evidence="9 10">
    <name type="scientific">Zingiber officinale</name>
    <name type="common">Ginger</name>
    <name type="synonym">Amomum zingiber</name>
    <dbReference type="NCBI Taxonomy" id="94328"/>
    <lineage>
        <taxon>Eukaryota</taxon>
        <taxon>Viridiplantae</taxon>
        <taxon>Streptophyta</taxon>
        <taxon>Embryophyta</taxon>
        <taxon>Tracheophyta</taxon>
        <taxon>Spermatophyta</taxon>
        <taxon>Magnoliopsida</taxon>
        <taxon>Liliopsida</taxon>
        <taxon>Zingiberales</taxon>
        <taxon>Zingiberaceae</taxon>
        <taxon>Zingiber</taxon>
    </lineage>
</organism>
<name>A0A8J5HGL1_ZINOF</name>
<evidence type="ECO:0000313" key="10">
    <source>
        <dbReference type="Proteomes" id="UP000734854"/>
    </source>
</evidence>
<evidence type="ECO:0000256" key="5">
    <source>
        <dbReference type="ARBA" id="ARBA00023163"/>
    </source>
</evidence>
<dbReference type="EMBL" id="JACMSC010000006">
    <property type="protein sequence ID" value="KAG6516955.1"/>
    <property type="molecule type" value="Genomic_DNA"/>
</dbReference>
<accession>A0A8J5HGL1</accession>
<keyword evidence="5" id="KW-0804">Transcription</keyword>
<evidence type="ECO:0000256" key="7">
    <source>
        <dbReference type="SAM" id="MobiDB-lite"/>
    </source>
</evidence>
<comment type="similarity">
    <text evidence="2">Belongs to the TAF8 family.</text>
</comment>